<gene>
    <name evidence="1" type="ORF">ECPE_LOCUS6086</name>
</gene>
<dbReference type="AlphaFoldDB" id="A0A183AGK1"/>
<reference evidence="3" key="1">
    <citation type="submission" date="2016-06" db="UniProtKB">
        <authorList>
            <consortium name="WormBaseParasite"/>
        </authorList>
    </citation>
    <scope>IDENTIFICATION</scope>
</reference>
<dbReference type="Proteomes" id="UP000272942">
    <property type="component" value="Unassembled WGS sequence"/>
</dbReference>
<evidence type="ECO:0000313" key="2">
    <source>
        <dbReference type="Proteomes" id="UP000272942"/>
    </source>
</evidence>
<proteinExistence type="predicted"/>
<protein>
    <submittedName>
        <fullName evidence="3">FERM domain-containing protein</fullName>
    </submittedName>
</protein>
<name>A0A183AGK1_9TREM</name>
<dbReference type="EMBL" id="UZAN01043015">
    <property type="protein sequence ID" value="VDP77373.1"/>
    <property type="molecule type" value="Genomic_DNA"/>
</dbReference>
<reference evidence="1 2" key="2">
    <citation type="submission" date="2018-11" db="EMBL/GenBank/DDBJ databases">
        <authorList>
            <consortium name="Pathogen Informatics"/>
        </authorList>
    </citation>
    <scope>NUCLEOTIDE SEQUENCE [LARGE SCALE GENOMIC DNA]</scope>
    <source>
        <strain evidence="1 2">Egypt</strain>
    </source>
</reference>
<accession>A0A183AGK1</accession>
<keyword evidence="2" id="KW-1185">Reference proteome</keyword>
<sequence>MINLLYLQYNGSDEDISECQIDAQPLNEGDSSAASGTIITMRLTITKPFGQRMQLDSPDASQNIADVYRDLKERHDQVYQFGDAVFRVMEYSQLSISGRYYYRDGFILFRRIFSSTGPEEFETMQSKICWTMMQVLHIAASDYVTDFHNCFIQFNVNDIVDHVTGTPFASVQLELHLILNHTTITTNHHTRHDLVSKLTEVYHQFKLPISQGYYFEDGVGFQLTCILSLSAFRVQTSNLPNNNLND</sequence>
<dbReference type="WBParaSite" id="ECPE_0000609901-mRNA-1">
    <property type="protein sequence ID" value="ECPE_0000609901-mRNA-1"/>
    <property type="gene ID" value="ECPE_0000609901"/>
</dbReference>
<evidence type="ECO:0000313" key="3">
    <source>
        <dbReference type="WBParaSite" id="ECPE_0000609901-mRNA-1"/>
    </source>
</evidence>
<organism evidence="3">
    <name type="scientific">Echinostoma caproni</name>
    <dbReference type="NCBI Taxonomy" id="27848"/>
    <lineage>
        <taxon>Eukaryota</taxon>
        <taxon>Metazoa</taxon>
        <taxon>Spiralia</taxon>
        <taxon>Lophotrochozoa</taxon>
        <taxon>Platyhelminthes</taxon>
        <taxon>Trematoda</taxon>
        <taxon>Digenea</taxon>
        <taxon>Plagiorchiida</taxon>
        <taxon>Echinostomata</taxon>
        <taxon>Echinostomatoidea</taxon>
        <taxon>Echinostomatidae</taxon>
        <taxon>Echinostoma</taxon>
    </lineage>
</organism>
<evidence type="ECO:0000313" key="1">
    <source>
        <dbReference type="EMBL" id="VDP77373.1"/>
    </source>
</evidence>